<evidence type="ECO:0000259" key="1">
    <source>
        <dbReference type="PROSITE" id="PS51725"/>
    </source>
</evidence>
<comment type="caution">
    <text evidence="2">The sequence shown here is derived from an EMBL/GenBank/DDBJ whole genome shotgun (WGS) entry which is preliminary data.</text>
</comment>
<accession>A0ABP9AI76</accession>
<dbReference type="GO" id="GO:0004497">
    <property type="term" value="F:monooxygenase activity"/>
    <property type="evidence" value="ECO:0007669"/>
    <property type="project" value="UniProtKB-KW"/>
</dbReference>
<dbReference type="InterPro" id="IPR007138">
    <property type="entry name" value="ABM_dom"/>
</dbReference>
<reference evidence="3" key="1">
    <citation type="journal article" date="2019" name="Int. J. Syst. Evol. Microbiol.">
        <title>The Global Catalogue of Microorganisms (GCM) 10K type strain sequencing project: providing services to taxonomists for standard genome sequencing and annotation.</title>
        <authorList>
            <consortium name="The Broad Institute Genomics Platform"/>
            <consortium name="The Broad Institute Genome Sequencing Center for Infectious Disease"/>
            <person name="Wu L."/>
            <person name="Ma J."/>
        </authorList>
    </citation>
    <scope>NUCLEOTIDE SEQUENCE [LARGE SCALE GENOMIC DNA]</scope>
    <source>
        <strain evidence="3">JCM 18204</strain>
    </source>
</reference>
<protein>
    <submittedName>
        <fullName evidence="2">Antibiotic biosynthesis monooxygenase</fullName>
    </submittedName>
</protein>
<sequence>MHGLIGKMKAAPGQRDALIAILLEGISGMPGCLSYVVARDPADADAVWITEVWDSVEHHKASLSLPQVQAAIAKARPIIAGFDTHIVTEPVGGHGLSV</sequence>
<dbReference type="SUPFAM" id="SSF54909">
    <property type="entry name" value="Dimeric alpha+beta barrel"/>
    <property type="match status" value="1"/>
</dbReference>
<dbReference type="Proteomes" id="UP001499959">
    <property type="component" value="Unassembled WGS sequence"/>
</dbReference>
<evidence type="ECO:0000313" key="3">
    <source>
        <dbReference type="Proteomes" id="UP001499959"/>
    </source>
</evidence>
<keyword evidence="3" id="KW-1185">Reference proteome</keyword>
<dbReference type="EMBL" id="BAABJE010000001">
    <property type="protein sequence ID" value="GAA4781128.1"/>
    <property type="molecule type" value="Genomic_DNA"/>
</dbReference>
<gene>
    <name evidence="2" type="ORF">GCM10023307_01600</name>
</gene>
<dbReference type="PROSITE" id="PS51725">
    <property type="entry name" value="ABM"/>
    <property type="match status" value="1"/>
</dbReference>
<dbReference type="RefSeq" id="WP_345301370.1">
    <property type="nucleotide sequence ID" value="NZ_BAABJE010000001.1"/>
</dbReference>
<dbReference type="Pfam" id="PF03992">
    <property type="entry name" value="ABM"/>
    <property type="match status" value="1"/>
</dbReference>
<keyword evidence="2" id="KW-0560">Oxidoreductase</keyword>
<organism evidence="2 3">
    <name type="scientific">Lysobacter hankyongensis</name>
    <dbReference type="NCBI Taxonomy" id="1176535"/>
    <lineage>
        <taxon>Bacteria</taxon>
        <taxon>Pseudomonadati</taxon>
        <taxon>Pseudomonadota</taxon>
        <taxon>Gammaproteobacteria</taxon>
        <taxon>Lysobacterales</taxon>
        <taxon>Lysobacteraceae</taxon>
        <taxon>Lysobacter</taxon>
    </lineage>
</organism>
<dbReference type="InterPro" id="IPR011008">
    <property type="entry name" value="Dimeric_a/b-barrel"/>
</dbReference>
<name>A0ABP9AI76_9GAMM</name>
<keyword evidence="2" id="KW-0503">Monooxygenase</keyword>
<dbReference type="Gene3D" id="3.30.70.100">
    <property type="match status" value="1"/>
</dbReference>
<evidence type="ECO:0000313" key="2">
    <source>
        <dbReference type="EMBL" id="GAA4781128.1"/>
    </source>
</evidence>
<feature type="domain" description="ABM" evidence="1">
    <location>
        <begin position="2"/>
        <end position="87"/>
    </location>
</feature>
<proteinExistence type="predicted"/>